<protein>
    <recommendedName>
        <fullName evidence="3">Lipoprotein</fullName>
    </recommendedName>
</protein>
<keyword evidence="2" id="KW-1185">Reference proteome</keyword>
<reference evidence="1" key="1">
    <citation type="journal article" date="2014" name="Int. J. Syst. Evol. Microbiol.">
        <title>Complete genome sequence of Corynebacterium casei LMG S-19264T (=DSM 44701T), isolated from a smear-ripened cheese.</title>
        <authorList>
            <consortium name="US DOE Joint Genome Institute (JGI-PGF)"/>
            <person name="Walter F."/>
            <person name="Albersmeier A."/>
            <person name="Kalinowski J."/>
            <person name="Ruckert C."/>
        </authorList>
    </citation>
    <scope>NUCLEOTIDE SEQUENCE</scope>
    <source>
        <strain evidence="1">CGMCC 1.12921</strain>
    </source>
</reference>
<evidence type="ECO:0000313" key="1">
    <source>
        <dbReference type="EMBL" id="GGC96121.1"/>
    </source>
</evidence>
<evidence type="ECO:0000313" key="2">
    <source>
        <dbReference type="Proteomes" id="UP000613582"/>
    </source>
</evidence>
<dbReference type="AlphaFoldDB" id="A0A8J2V1Z3"/>
<name>A0A8J2V1Z3_9PROT</name>
<dbReference type="RefSeq" id="WP_188159357.1">
    <property type="nucleotide sequence ID" value="NZ_BMGH01000001.1"/>
</dbReference>
<gene>
    <name evidence="1" type="ORF">GCM10011342_01140</name>
</gene>
<proteinExistence type="predicted"/>
<reference evidence="1" key="2">
    <citation type="submission" date="2020-09" db="EMBL/GenBank/DDBJ databases">
        <authorList>
            <person name="Sun Q."/>
            <person name="Zhou Y."/>
        </authorList>
    </citation>
    <scope>NUCLEOTIDE SEQUENCE</scope>
    <source>
        <strain evidence="1">CGMCC 1.12921</strain>
    </source>
</reference>
<sequence length="101" mass="10727">MRLAILAITAAFFITGCTTVAKNSLRNDLQRIGFSESISECMADQLEDRLDGGDLQELAWHVSRLTRASSSQAAFGSLKNIDNPRVIAAATASALSCALAP</sequence>
<organism evidence="1 2">
    <name type="scientific">Aquisalinus flavus</name>
    <dbReference type="NCBI Taxonomy" id="1526572"/>
    <lineage>
        <taxon>Bacteria</taxon>
        <taxon>Pseudomonadati</taxon>
        <taxon>Pseudomonadota</taxon>
        <taxon>Alphaproteobacteria</taxon>
        <taxon>Parvularculales</taxon>
        <taxon>Parvularculaceae</taxon>
        <taxon>Aquisalinus</taxon>
    </lineage>
</organism>
<accession>A0A8J2V1Z3</accession>
<dbReference type="PROSITE" id="PS51257">
    <property type="entry name" value="PROKAR_LIPOPROTEIN"/>
    <property type="match status" value="1"/>
</dbReference>
<dbReference type="Proteomes" id="UP000613582">
    <property type="component" value="Unassembled WGS sequence"/>
</dbReference>
<comment type="caution">
    <text evidence="1">The sequence shown here is derived from an EMBL/GenBank/DDBJ whole genome shotgun (WGS) entry which is preliminary data.</text>
</comment>
<evidence type="ECO:0008006" key="3">
    <source>
        <dbReference type="Google" id="ProtNLM"/>
    </source>
</evidence>
<dbReference type="EMBL" id="BMGH01000001">
    <property type="protein sequence ID" value="GGC96121.1"/>
    <property type="molecule type" value="Genomic_DNA"/>
</dbReference>